<name>D0Z5I3_PHODD</name>
<evidence type="ECO:0000313" key="1">
    <source>
        <dbReference type="EMBL" id="EEZ38994.1"/>
    </source>
</evidence>
<dbReference type="AlphaFoldDB" id="D0Z5I3"/>
<protein>
    <submittedName>
        <fullName evidence="1">Uncharacterized protein</fullName>
    </submittedName>
</protein>
<gene>
    <name evidence="1" type="ORF">VDA_000001</name>
</gene>
<accession>D0Z5I3</accession>
<organism evidence="1 2">
    <name type="scientific">Photobacterium damselae subsp. damselae CIP 102761</name>
    <dbReference type="NCBI Taxonomy" id="675817"/>
    <lineage>
        <taxon>Bacteria</taxon>
        <taxon>Pseudomonadati</taxon>
        <taxon>Pseudomonadota</taxon>
        <taxon>Gammaproteobacteria</taxon>
        <taxon>Vibrionales</taxon>
        <taxon>Vibrionaceae</taxon>
        <taxon>Photobacterium</taxon>
    </lineage>
</organism>
<dbReference type="RefSeq" id="WP_005307221.1">
    <property type="nucleotide sequence ID" value="NZ_ADBS01000007.1"/>
</dbReference>
<keyword evidence="2" id="KW-1185">Reference proteome</keyword>
<reference evidence="1 2" key="1">
    <citation type="submission" date="2009-11" db="EMBL/GenBank/DDBJ databases">
        <authorList>
            <consortium name="Los Alamos National Laboratory (LANL)"/>
            <consortium name="National Microbial Pathogen Data Resource (NMPDR)"/>
            <person name="Munk A.C."/>
            <person name="Tapia R."/>
            <person name="Green L."/>
            <person name="Rogers Y."/>
            <person name="Detter J.C."/>
            <person name="Bruce D."/>
            <person name="Brettin T.S."/>
            <person name="Colwell R."/>
            <person name="Huq A."/>
            <person name="Grim C.J."/>
            <person name="Hasan N.A."/>
            <person name="Vonstein V."/>
            <person name="Bartels D."/>
        </authorList>
    </citation>
    <scope>NUCLEOTIDE SEQUENCE [LARGE SCALE GENOMIC DNA]</scope>
    <source>
        <strain evidence="1 2">CIP 102761</strain>
    </source>
</reference>
<dbReference type="eggNOG" id="ENOG5032SH3">
    <property type="taxonomic scope" value="Bacteria"/>
</dbReference>
<sequence>MNNKNGVTTFIYRHKNYKNKAQIKRTLQHSLRIENTAYSVGEWNPNLTPKRALLLKPFFNENETHKLSSIKMDDDSLNEREHILNSMIDELFPHEATTKDKQDLTKYKAKLKKKIKETNLEPTLHEILYDTLDNPDESDFTQRINSLSNVKRKKQLLGMLTKYKQLHNLCKSSSDRRASKLHESFFKIPDHNGAVLSPQEIVSTLRSFYKKISPNYDIKLTVFHDDERLETTKEFVGAHVHVFLSCKNNVTQKYDLNKTLKQYVNNHLQLNPINFTDDATGEFIKINNLSSTYRDSKIYGSVMQDLFFNHLQERKPDINFGFTDDRSNRFNQRVDKYIDAKKRKSDRKFNYHNKMIKQYASLQKAITIETENLKKIEAEKNSLVADTSNFVIDIINSINEFINAVHNDGHVDTIKRKRNNIYDLIQEERYSIKIEPAVIMSLLKTIQALASNIKVNVTEFTDAIKNKFTQ</sequence>
<evidence type="ECO:0000313" key="2">
    <source>
        <dbReference type="Proteomes" id="UP000003579"/>
    </source>
</evidence>
<dbReference type="Proteomes" id="UP000003579">
    <property type="component" value="Unassembled WGS sequence"/>
</dbReference>
<dbReference type="EMBL" id="ADBS01000007">
    <property type="protein sequence ID" value="EEZ38994.1"/>
    <property type="molecule type" value="Genomic_DNA"/>
</dbReference>
<proteinExistence type="predicted"/>